<dbReference type="Proteomes" id="UP000494261">
    <property type="component" value="Unassembled WGS sequence"/>
</dbReference>
<dbReference type="EMBL" id="CABVQC010000016">
    <property type="protein sequence ID" value="VWB61023.1"/>
    <property type="molecule type" value="Genomic_DNA"/>
</dbReference>
<protein>
    <submittedName>
        <fullName evidence="2">LysR family transcriptional regulator</fullName>
    </submittedName>
</protein>
<accession>A0A6P2KY37</accession>
<feature type="domain" description="LysR substrate-binding" evidence="1">
    <location>
        <begin position="15"/>
        <end position="72"/>
    </location>
</feature>
<gene>
    <name evidence="2" type="ORF">BLA13014_02718</name>
</gene>
<name>A0A6P2KY37_9BURK</name>
<dbReference type="AlphaFoldDB" id="A0A6P2KY37"/>
<dbReference type="Pfam" id="PF03466">
    <property type="entry name" value="LysR_substrate"/>
    <property type="match status" value="1"/>
</dbReference>
<dbReference type="RefSeq" id="WP_235996015.1">
    <property type="nucleotide sequence ID" value="NZ_CABVQC010000016.1"/>
</dbReference>
<dbReference type="InterPro" id="IPR005119">
    <property type="entry name" value="LysR_subst-bd"/>
</dbReference>
<dbReference type="SUPFAM" id="SSF53850">
    <property type="entry name" value="Periplasmic binding protein-like II"/>
    <property type="match status" value="1"/>
</dbReference>
<evidence type="ECO:0000313" key="2">
    <source>
        <dbReference type="EMBL" id="VWB61023.1"/>
    </source>
</evidence>
<reference evidence="2 3" key="1">
    <citation type="submission" date="2019-09" db="EMBL/GenBank/DDBJ databases">
        <authorList>
            <person name="Depoorter E."/>
        </authorList>
    </citation>
    <scope>NUCLEOTIDE SEQUENCE [LARGE SCALE GENOMIC DNA]</scope>
    <source>
        <strain evidence="2">LMG 13014</strain>
    </source>
</reference>
<organism evidence="2 3">
    <name type="scientific">Burkholderia aenigmatica</name>
    <dbReference type="NCBI Taxonomy" id="2015348"/>
    <lineage>
        <taxon>Bacteria</taxon>
        <taxon>Pseudomonadati</taxon>
        <taxon>Pseudomonadota</taxon>
        <taxon>Betaproteobacteria</taxon>
        <taxon>Burkholderiales</taxon>
        <taxon>Burkholderiaceae</taxon>
        <taxon>Burkholderia</taxon>
        <taxon>Burkholderia cepacia complex</taxon>
    </lineage>
</organism>
<sequence length="83" mass="9399">MLRFAGRTSDEDVICVVWLPYWLVRDALRGGALRELLPDRPGVIFPIQAVWPYTLHLPLKVRAAVDALREHLPARLAAVEART</sequence>
<proteinExistence type="predicted"/>
<dbReference type="Gene3D" id="3.40.190.290">
    <property type="match status" value="1"/>
</dbReference>
<evidence type="ECO:0000259" key="1">
    <source>
        <dbReference type="Pfam" id="PF03466"/>
    </source>
</evidence>
<evidence type="ECO:0000313" key="3">
    <source>
        <dbReference type="Proteomes" id="UP000494261"/>
    </source>
</evidence>